<dbReference type="GO" id="GO:0005737">
    <property type="term" value="C:cytoplasm"/>
    <property type="evidence" value="ECO:0007669"/>
    <property type="project" value="UniProtKB-SubCell"/>
</dbReference>
<dbReference type="InterPro" id="IPR013335">
    <property type="entry name" value="Trp_repress_bac"/>
</dbReference>
<protein>
    <recommendedName>
        <fullName evidence="8">Trp operon repressor homolog</fullName>
    </recommendedName>
</protein>
<keyword evidence="6 8" id="KW-0238">DNA-binding</keyword>
<evidence type="ECO:0000256" key="5">
    <source>
        <dbReference type="ARBA" id="ARBA00023015"/>
    </source>
</evidence>
<keyword evidence="7 8" id="KW-0804">Transcription</keyword>
<proteinExistence type="inferred from homology"/>
<comment type="function">
    <text evidence="8">This protein is an aporepressor. When complexed with L-tryptophan it binds the operator region of the trp operon and prevents the initiation of transcription.</text>
</comment>
<dbReference type="SUPFAM" id="SSF48295">
    <property type="entry name" value="TrpR-like"/>
    <property type="match status" value="1"/>
</dbReference>
<comment type="subunit">
    <text evidence="8">Homodimer.</text>
</comment>
<evidence type="ECO:0000256" key="2">
    <source>
        <dbReference type="ARBA" id="ARBA00007027"/>
    </source>
</evidence>
<dbReference type="GeneID" id="67368781"/>
<dbReference type="PIRSF" id="PIRSF003196">
    <property type="entry name" value="Trp_repressor"/>
    <property type="match status" value="1"/>
</dbReference>
<keyword evidence="4 8" id="KW-0678">Repressor</keyword>
<dbReference type="RefSeq" id="WP_006247815.1">
    <property type="nucleotide sequence ID" value="NZ_CP011098.1"/>
</dbReference>
<dbReference type="EMBL" id="VAJB01000036">
    <property type="protein sequence ID" value="TRB72424.1"/>
    <property type="molecule type" value="Genomic_DNA"/>
</dbReference>
<keyword evidence="14" id="KW-1185">Reference proteome</keyword>
<evidence type="ECO:0000256" key="6">
    <source>
        <dbReference type="ARBA" id="ARBA00023125"/>
    </source>
</evidence>
<dbReference type="Proteomes" id="UP000318394">
    <property type="component" value="Unassembled WGS sequence"/>
</dbReference>
<dbReference type="OrthoDB" id="5704033at2"/>
<dbReference type="EMBL" id="UGPN01000002">
    <property type="protein sequence ID" value="STY61343.1"/>
    <property type="molecule type" value="Genomic_DNA"/>
</dbReference>
<dbReference type="GO" id="GO:0003700">
    <property type="term" value="F:DNA-binding transcription factor activity"/>
    <property type="evidence" value="ECO:0007669"/>
    <property type="project" value="UniProtKB-UniRule"/>
</dbReference>
<evidence type="ECO:0000256" key="7">
    <source>
        <dbReference type="ARBA" id="ARBA00023163"/>
    </source>
</evidence>
<dbReference type="InterPro" id="IPR010921">
    <property type="entry name" value="Trp_repressor/repl_initiator"/>
</dbReference>
<reference evidence="9 12" key="1">
    <citation type="submission" date="2018-06" db="EMBL/GenBank/DDBJ databases">
        <authorList>
            <consortium name="Pathogen Informatics"/>
            <person name="Doyle S."/>
        </authorList>
    </citation>
    <scope>NUCLEOTIDE SEQUENCE [LARGE SCALE GENOMIC DNA]</scope>
    <source>
        <strain evidence="9 12">NCTC10638</strain>
    </source>
</reference>
<dbReference type="KEGG" id="mhay:VK67_05665"/>
<evidence type="ECO:0000256" key="1">
    <source>
        <dbReference type="ARBA" id="ARBA00004496"/>
    </source>
</evidence>
<gene>
    <name evidence="8 11" type="primary">trpR</name>
    <name evidence="11" type="ORF">FEA53_11950</name>
    <name evidence="10" type="ORF">FEB89_12395</name>
    <name evidence="9" type="ORF">NCTC10638_02555</name>
</gene>
<dbReference type="Gene3D" id="1.10.1270.10">
    <property type="entry name" value="TrpR-like"/>
    <property type="match status" value="1"/>
</dbReference>
<evidence type="ECO:0000256" key="4">
    <source>
        <dbReference type="ARBA" id="ARBA00022491"/>
    </source>
</evidence>
<accession>A0A248ZYQ1</accession>
<comment type="similarity">
    <text evidence="2 8">Belongs to the TrpR family.</text>
</comment>
<dbReference type="Pfam" id="PF01371">
    <property type="entry name" value="Trp_repressor"/>
    <property type="match status" value="1"/>
</dbReference>
<dbReference type="GO" id="GO:0045892">
    <property type="term" value="P:negative regulation of DNA-templated transcription"/>
    <property type="evidence" value="ECO:0007669"/>
    <property type="project" value="UniProtKB-UniRule"/>
</dbReference>
<dbReference type="KEGG" id="mhaq:WC39_05610"/>
<evidence type="ECO:0000313" key="12">
    <source>
        <dbReference type="Proteomes" id="UP000254802"/>
    </source>
</evidence>
<keyword evidence="3 8" id="KW-0963">Cytoplasm</keyword>
<evidence type="ECO:0000313" key="9">
    <source>
        <dbReference type="EMBL" id="STY61343.1"/>
    </source>
</evidence>
<dbReference type="PANTHER" id="PTHR38025:SF1">
    <property type="entry name" value="TRP OPERON REPRESSOR"/>
    <property type="match status" value="1"/>
</dbReference>
<organism evidence="11 13">
    <name type="scientific">Mannheimia haemolytica</name>
    <name type="common">Pasteurella haemolytica</name>
    <dbReference type="NCBI Taxonomy" id="75985"/>
    <lineage>
        <taxon>Bacteria</taxon>
        <taxon>Pseudomonadati</taxon>
        <taxon>Pseudomonadota</taxon>
        <taxon>Gammaproteobacteria</taxon>
        <taxon>Pasteurellales</taxon>
        <taxon>Pasteurellaceae</taxon>
        <taxon>Mannheimia</taxon>
    </lineage>
</organism>
<dbReference type="Proteomes" id="UP000254802">
    <property type="component" value="Unassembled WGS sequence"/>
</dbReference>
<evidence type="ECO:0000313" key="14">
    <source>
        <dbReference type="Proteomes" id="UP000318394"/>
    </source>
</evidence>
<sequence length="106" mass="11975">MKTLYNQRDPNEWTQFLALLEQAVAEDKLEPFFSMFLTADERGSLGLRLQIVQALLKGEDSQREIQQNLNTSAATITRGSNMLKTLDQDFLQWLNGKVNGTVNGKA</sequence>
<dbReference type="PANTHER" id="PTHR38025">
    <property type="entry name" value="TRP OPERON REPRESSOR"/>
    <property type="match status" value="1"/>
</dbReference>
<dbReference type="STRING" id="75985.WC39_05610"/>
<dbReference type="GO" id="GO:0043565">
    <property type="term" value="F:sequence-specific DNA binding"/>
    <property type="evidence" value="ECO:0007669"/>
    <property type="project" value="UniProtKB-UniRule"/>
</dbReference>
<dbReference type="AlphaFoldDB" id="A0A248ZYQ1"/>
<dbReference type="InterPro" id="IPR038116">
    <property type="entry name" value="TrpR-like_sf"/>
</dbReference>
<evidence type="ECO:0000313" key="11">
    <source>
        <dbReference type="EMBL" id="TRB72424.1"/>
    </source>
</evidence>
<evidence type="ECO:0000256" key="3">
    <source>
        <dbReference type="ARBA" id="ARBA00022490"/>
    </source>
</evidence>
<reference evidence="13 14" key="2">
    <citation type="journal article" date="2019" name="Vet. Microbiol.">
        <title>Genetic characterization of susceptible and multi-drug resistant Mannheimia haemolytica isolated from high-risk stocker calves prior to and after antimicrobial metaphylaxis.</title>
        <authorList>
            <person name="Snyder E.R."/>
            <person name="Alvarez-Narvaez S."/>
            <person name="Credille B.C."/>
        </authorList>
    </citation>
    <scope>NUCLEOTIDE SEQUENCE [LARGE SCALE GENOMIC DNA]</scope>
    <source>
        <strain evidence="11 13">UGA-R5-128-1</strain>
        <strain evidence="10 14">UGA-R7-163-1</strain>
    </source>
</reference>
<evidence type="ECO:0000256" key="8">
    <source>
        <dbReference type="HAMAP-Rule" id="MF_00475"/>
    </source>
</evidence>
<dbReference type="InterPro" id="IPR000831">
    <property type="entry name" value="Trp_repress"/>
</dbReference>
<evidence type="ECO:0000313" key="10">
    <source>
        <dbReference type="EMBL" id="TRB34845.1"/>
    </source>
</evidence>
<dbReference type="HAMAP" id="MF_00475">
    <property type="entry name" value="Trp_repressor"/>
    <property type="match status" value="1"/>
</dbReference>
<dbReference type="NCBIfam" id="TIGR01321">
    <property type="entry name" value="TrpR"/>
    <property type="match status" value="1"/>
</dbReference>
<comment type="subcellular location">
    <subcellularLocation>
        <location evidence="1 8">Cytoplasm</location>
    </subcellularLocation>
</comment>
<feature type="DNA-binding region" evidence="8">
    <location>
        <begin position="62"/>
        <end position="85"/>
    </location>
</feature>
<evidence type="ECO:0000313" key="13">
    <source>
        <dbReference type="Proteomes" id="UP000315164"/>
    </source>
</evidence>
<dbReference type="Proteomes" id="UP000315164">
    <property type="component" value="Unassembled WGS sequence"/>
</dbReference>
<name>A0A248ZYQ1_MANHA</name>
<dbReference type="EMBL" id="VAJI01000041">
    <property type="protein sequence ID" value="TRB34845.1"/>
    <property type="molecule type" value="Genomic_DNA"/>
</dbReference>
<keyword evidence="5 8" id="KW-0805">Transcription regulation</keyword>